<feature type="compositionally biased region" description="Low complexity" evidence="2">
    <location>
        <begin position="207"/>
        <end position="219"/>
    </location>
</feature>
<dbReference type="GO" id="GO:0016567">
    <property type="term" value="P:protein ubiquitination"/>
    <property type="evidence" value="ECO:0007669"/>
    <property type="project" value="TreeGrafter"/>
</dbReference>
<keyword evidence="1" id="KW-0863">Zinc-finger</keyword>
<evidence type="ECO:0000259" key="3">
    <source>
        <dbReference type="PROSITE" id="PS50089"/>
    </source>
</evidence>
<keyword evidence="5" id="KW-1185">Reference proteome</keyword>
<evidence type="ECO:0000256" key="2">
    <source>
        <dbReference type="SAM" id="MobiDB-lite"/>
    </source>
</evidence>
<dbReference type="PROSITE" id="PS50089">
    <property type="entry name" value="ZF_RING_2"/>
    <property type="match status" value="1"/>
</dbReference>
<feature type="non-terminal residue" evidence="4">
    <location>
        <position position="226"/>
    </location>
</feature>
<dbReference type="AlphaFoldDB" id="A0A813G0G0"/>
<comment type="caution">
    <text evidence="4">The sequence shown here is derived from an EMBL/GenBank/DDBJ whole genome shotgun (WGS) entry which is preliminary data.</text>
</comment>
<dbReference type="Proteomes" id="UP000654075">
    <property type="component" value="Unassembled WGS sequence"/>
</dbReference>
<dbReference type="Pfam" id="PF13920">
    <property type="entry name" value="zf-C3HC4_3"/>
    <property type="match status" value="1"/>
</dbReference>
<keyword evidence="1" id="KW-0862">Zinc</keyword>
<proteinExistence type="predicted"/>
<dbReference type="GO" id="GO:0008270">
    <property type="term" value="F:zinc ion binding"/>
    <property type="evidence" value="ECO:0007669"/>
    <property type="project" value="UniProtKB-KW"/>
</dbReference>
<feature type="region of interest" description="Disordered" evidence="2">
    <location>
        <begin position="207"/>
        <end position="226"/>
    </location>
</feature>
<feature type="domain" description="RING-type" evidence="3">
    <location>
        <begin position="154"/>
        <end position="191"/>
    </location>
</feature>
<dbReference type="OrthoDB" id="1711136at2759"/>
<dbReference type="CDD" id="cd16649">
    <property type="entry name" value="mRING-HC-C3HC5_CGRF1-like"/>
    <property type="match status" value="1"/>
</dbReference>
<dbReference type="SUPFAM" id="SSF57850">
    <property type="entry name" value="RING/U-box"/>
    <property type="match status" value="1"/>
</dbReference>
<dbReference type="PANTHER" id="PTHR22996">
    <property type="entry name" value="MAHOGUNIN"/>
    <property type="match status" value="1"/>
</dbReference>
<feature type="non-terminal residue" evidence="4">
    <location>
        <position position="1"/>
    </location>
</feature>
<name>A0A813G0G0_POLGL</name>
<dbReference type="InterPro" id="IPR045194">
    <property type="entry name" value="MGRN1/RNF157-like"/>
</dbReference>
<dbReference type="InterPro" id="IPR013083">
    <property type="entry name" value="Znf_RING/FYVE/PHD"/>
</dbReference>
<reference evidence="4" key="1">
    <citation type="submission" date="2021-02" db="EMBL/GenBank/DDBJ databases">
        <authorList>
            <person name="Dougan E. K."/>
            <person name="Rhodes N."/>
            <person name="Thang M."/>
            <person name="Chan C."/>
        </authorList>
    </citation>
    <scope>NUCLEOTIDE SEQUENCE</scope>
</reference>
<dbReference type="SMART" id="SM00184">
    <property type="entry name" value="RING"/>
    <property type="match status" value="1"/>
</dbReference>
<evidence type="ECO:0000256" key="1">
    <source>
        <dbReference type="PROSITE-ProRule" id="PRU00175"/>
    </source>
</evidence>
<protein>
    <recommendedName>
        <fullName evidence="3">RING-type domain-containing protein</fullName>
    </recommendedName>
</protein>
<dbReference type="InterPro" id="IPR001841">
    <property type="entry name" value="Znf_RING"/>
</dbReference>
<keyword evidence="1" id="KW-0479">Metal-binding</keyword>
<dbReference type="GO" id="GO:0061630">
    <property type="term" value="F:ubiquitin protein ligase activity"/>
    <property type="evidence" value="ECO:0007669"/>
    <property type="project" value="UniProtKB-EC"/>
</dbReference>
<accession>A0A813G0G0</accession>
<sequence length="226" mass="24319">DQPFAPGQCIAQSREFFLPAGRGQRYATPAGDLIDPAQLQFDVGANWLREALASVSRSSGQAIADEAAVVPLAIVVTSQRRSPGASVREVQGRPVPEIRGQLSFVRFRRDDDGSGGPSSGALRAPEVVRQLCFGDQAYEVSGVFGFEDETEIDCMICYSRPKSVLLLPCRHCSVCHSCLRSLRDEKCPLCRSSFTSYLTLPLPRARPSDVAAAPSASAPRPAPAPE</sequence>
<gene>
    <name evidence="4" type="ORF">PGLA1383_LOCUS36161</name>
</gene>
<evidence type="ECO:0000313" key="4">
    <source>
        <dbReference type="EMBL" id="CAE8618546.1"/>
    </source>
</evidence>
<dbReference type="Gene3D" id="3.30.40.10">
    <property type="entry name" value="Zinc/RING finger domain, C3HC4 (zinc finger)"/>
    <property type="match status" value="1"/>
</dbReference>
<dbReference type="EMBL" id="CAJNNV010026579">
    <property type="protein sequence ID" value="CAE8618546.1"/>
    <property type="molecule type" value="Genomic_DNA"/>
</dbReference>
<evidence type="ECO:0000313" key="5">
    <source>
        <dbReference type="Proteomes" id="UP000654075"/>
    </source>
</evidence>
<dbReference type="PANTHER" id="PTHR22996:SF0">
    <property type="entry name" value="RE60872P-RELATED"/>
    <property type="match status" value="1"/>
</dbReference>
<organism evidence="4 5">
    <name type="scientific">Polarella glacialis</name>
    <name type="common">Dinoflagellate</name>
    <dbReference type="NCBI Taxonomy" id="89957"/>
    <lineage>
        <taxon>Eukaryota</taxon>
        <taxon>Sar</taxon>
        <taxon>Alveolata</taxon>
        <taxon>Dinophyceae</taxon>
        <taxon>Suessiales</taxon>
        <taxon>Suessiaceae</taxon>
        <taxon>Polarella</taxon>
    </lineage>
</organism>